<dbReference type="InterPro" id="IPR005467">
    <property type="entry name" value="His_kinase_dom"/>
</dbReference>
<keyword evidence="13" id="KW-1133">Transmembrane helix</keyword>
<feature type="domain" description="Histidine kinase" evidence="14">
    <location>
        <begin position="237"/>
        <end position="446"/>
    </location>
</feature>
<dbReference type="InterPro" id="IPR036890">
    <property type="entry name" value="HATPase_C_sf"/>
</dbReference>
<keyword evidence="11" id="KW-0902">Two-component regulatory system</keyword>
<evidence type="ECO:0000256" key="5">
    <source>
        <dbReference type="ARBA" id="ARBA00022475"/>
    </source>
</evidence>
<dbReference type="SUPFAM" id="SSF158472">
    <property type="entry name" value="HAMP domain-like"/>
    <property type="match status" value="1"/>
</dbReference>
<evidence type="ECO:0000256" key="2">
    <source>
        <dbReference type="ARBA" id="ARBA00004651"/>
    </source>
</evidence>
<dbReference type="Pfam" id="PF02518">
    <property type="entry name" value="HATPase_c"/>
    <property type="match status" value="1"/>
</dbReference>
<dbReference type="PRINTS" id="PR00344">
    <property type="entry name" value="BCTRLSENSOR"/>
</dbReference>
<dbReference type="InterPro" id="IPR050351">
    <property type="entry name" value="BphY/WalK/GraS-like"/>
</dbReference>
<feature type="transmembrane region" description="Helical" evidence="13">
    <location>
        <begin position="12"/>
        <end position="33"/>
    </location>
</feature>
<dbReference type="Gene3D" id="3.30.565.10">
    <property type="entry name" value="Histidine kinase-like ATPase, C-terminal domain"/>
    <property type="match status" value="1"/>
</dbReference>
<dbReference type="Pfam" id="PF00512">
    <property type="entry name" value="HisKA"/>
    <property type="match status" value="1"/>
</dbReference>
<feature type="transmembrane region" description="Helical" evidence="13">
    <location>
        <begin position="150"/>
        <end position="169"/>
    </location>
</feature>
<dbReference type="Gene3D" id="6.10.340.10">
    <property type="match status" value="1"/>
</dbReference>
<evidence type="ECO:0000256" key="9">
    <source>
        <dbReference type="ARBA" id="ARBA00022777"/>
    </source>
</evidence>
<keyword evidence="5" id="KW-1003">Cell membrane</keyword>
<evidence type="ECO:0000256" key="13">
    <source>
        <dbReference type="SAM" id="Phobius"/>
    </source>
</evidence>
<sequence length="446" mass="50735">MRIQTKIQWYSSLFLIAMLLLLGLLVAIMFFWISLDREKDVLEEQVSLFVQNNPIPQIAVEHPEILEPYTPEDGMLRILSPEGQVINVYSDEEDYREMEIELMGEEGFSIKTVSGDFILLYQNPINSSGEGVGVVEIVHSLEDLWENTLLLLYVLAGASLVIILFSILAGKWLSRLILKPIALMSRTMGEIEESGRFQTIIFEKESKDELQQMGLVFNKMIQRLKENQYKQQQFVSDASHELKTPITVIESYANLLKRRDISDPKMQKQAAESIHHEALRMKRLTSQLLDIAALDEQDILPNEQLEIVGFCEKIAHIFTETKNRFVHVDSIKKEIIAFTNREKIEQVIIILLDNAIKYSKGDVAIYIDQNDKGPIMISVEDEGIGIPKKDLPYVFDRFYRVDSSRSRETGGSGLGLSIARELLHSLGGKISITSEENKGTSVKVTL</sequence>
<comment type="subcellular location">
    <subcellularLocation>
        <location evidence="2">Cell membrane</location>
        <topology evidence="2">Multi-pass membrane protein</topology>
    </subcellularLocation>
</comment>
<evidence type="ECO:0000313" key="16">
    <source>
        <dbReference type="EMBL" id="MDN4495240.1"/>
    </source>
</evidence>
<keyword evidence="13" id="KW-0812">Transmembrane</keyword>
<dbReference type="InterPro" id="IPR003660">
    <property type="entry name" value="HAMP_dom"/>
</dbReference>
<dbReference type="GO" id="GO:0016301">
    <property type="term" value="F:kinase activity"/>
    <property type="evidence" value="ECO:0007669"/>
    <property type="project" value="UniProtKB-KW"/>
</dbReference>
<keyword evidence="9 16" id="KW-0418">Kinase</keyword>
<dbReference type="SUPFAM" id="SSF47384">
    <property type="entry name" value="Homodimeric domain of signal transducing histidine kinase"/>
    <property type="match status" value="1"/>
</dbReference>
<evidence type="ECO:0000256" key="4">
    <source>
        <dbReference type="ARBA" id="ARBA00015735"/>
    </source>
</evidence>
<dbReference type="Pfam" id="PF00672">
    <property type="entry name" value="HAMP"/>
    <property type="match status" value="1"/>
</dbReference>
<organism evidence="16 17">
    <name type="scientific">Ureibacillus aquaedulcis</name>
    <dbReference type="NCBI Taxonomy" id="3058421"/>
    <lineage>
        <taxon>Bacteria</taxon>
        <taxon>Bacillati</taxon>
        <taxon>Bacillota</taxon>
        <taxon>Bacilli</taxon>
        <taxon>Bacillales</taxon>
        <taxon>Caryophanaceae</taxon>
        <taxon>Ureibacillus</taxon>
    </lineage>
</organism>
<evidence type="ECO:0000256" key="6">
    <source>
        <dbReference type="ARBA" id="ARBA00022553"/>
    </source>
</evidence>
<keyword evidence="7" id="KW-0808">Transferase</keyword>
<feature type="domain" description="HAMP" evidence="15">
    <location>
        <begin position="175"/>
        <end position="229"/>
    </location>
</feature>
<dbReference type="PANTHER" id="PTHR45453">
    <property type="entry name" value="PHOSPHATE REGULON SENSOR PROTEIN PHOR"/>
    <property type="match status" value="1"/>
</dbReference>
<dbReference type="PANTHER" id="PTHR45453:SF1">
    <property type="entry name" value="PHOSPHATE REGULON SENSOR PROTEIN PHOR"/>
    <property type="match status" value="1"/>
</dbReference>
<dbReference type="CDD" id="cd06225">
    <property type="entry name" value="HAMP"/>
    <property type="match status" value="1"/>
</dbReference>
<dbReference type="InterPro" id="IPR003661">
    <property type="entry name" value="HisK_dim/P_dom"/>
</dbReference>
<dbReference type="EC" id="2.7.13.3" evidence="3"/>
<dbReference type="InterPro" id="IPR004358">
    <property type="entry name" value="Sig_transdc_His_kin-like_C"/>
</dbReference>
<dbReference type="SMART" id="SM00304">
    <property type="entry name" value="HAMP"/>
    <property type="match status" value="1"/>
</dbReference>
<evidence type="ECO:0000259" key="15">
    <source>
        <dbReference type="PROSITE" id="PS50885"/>
    </source>
</evidence>
<dbReference type="PROSITE" id="PS50885">
    <property type="entry name" value="HAMP"/>
    <property type="match status" value="1"/>
</dbReference>
<evidence type="ECO:0000256" key="12">
    <source>
        <dbReference type="ARBA" id="ARBA00023136"/>
    </source>
</evidence>
<evidence type="ECO:0000256" key="11">
    <source>
        <dbReference type="ARBA" id="ARBA00023012"/>
    </source>
</evidence>
<keyword evidence="8" id="KW-0547">Nucleotide-binding</keyword>
<keyword evidence="12 13" id="KW-0472">Membrane</keyword>
<gene>
    <name evidence="16" type="ORF">QYB95_16950</name>
</gene>
<dbReference type="Gene3D" id="1.10.287.130">
    <property type="match status" value="1"/>
</dbReference>
<evidence type="ECO:0000256" key="8">
    <source>
        <dbReference type="ARBA" id="ARBA00022741"/>
    </source>
</evidence>
<evidence type="ECO:0000256" key="7">
    <source>
        <dbReference type="ARBA" id="ARBA00022679"/>
    </source>
</evidence>
<reference evidence="16" key="1">
    <citation type="submission" date="2023-07" db="EMBL/GenBank/DDBJ databases">
        <title>Ureibacillus sp. isolated from freshwater well.</title>
        <authorList>
            <person name="Kirdat K."/>
            <person name="Bhatt A."/>
            <person name="Teware R."/>
            <person name="Bhavsar Y."/>
            <person name="Yadav A."/>
        </authorList>
    </citation>
    <scope>NUCLEOTIDE SEQUENCE</scope>
    <source>
        <strain evidence="16">BA0131</strain>
    </source>
</reference>
<evidence type="ECO:0000313" key="17">
    <source>
        <dbReference type="Proteomes" id="UP001172743"/>
    </source>
</evidence>
<dbReference type="InterPro" id="IPR041610">
    <property type="entry name" value="ArlS_N"/>
</dbReference>
<dbReference type="RefSeq" id="WP_301139560.1">
    <property type="nucleotide sequence ID" value="NZ_JAUHTQ010000018.1"/>
</dbReference>
<protein>
    <recommendedName>
        <fullName evidence="4">Signal transduction histidine-protein kinase ArlS</fullName>
        <ecNumber evidence="3">2.7.13.3</ecNumber>
    </recommendedName>
</protein>
<dbReference type="EMBL" id="JAUHTQ010000018">
    <property type="protein sequence ID" value="MDN4495240.1"/>
    <property type="molecule type" value="Genomic_DNA"/>
</dbReference>
<evidence type="ECO:0000256" key="10">
    <source>
        <dbReference type="ARBA" id="ARBA00022840"/>
    </source>
</evidence>
<accession>A0ABT8GUZ9</accession>
<evidence type="ECO:0000259" key="14">
    <source>
        <dbReference type="PROSITE" id="PS50109"/>
    </source>
</evidence>
<dbReference type="SMART" id="SM00387">
    <property type="entry name" value="HATPase_c"/>
    <property type="match status" value="1"/>
</dbReference>
<keyword evidence="10" id="KW-0067">ATP-binding</keyword>
<dbReference type="SUPFAM" id="SSF55874">
    <property type="entry name" value="ATPase domain of HSP90 chaperone/DNA topoisomerase II/histidine kinase"/>
    <property type="match status" value="1"/>
</dbReference>
<dbReference type="PROSITE" id="PS50109">
    <property type="entry name" value="HIS_KIN"/>
    <property type="match status" value="1"/>
</dbReference>
<dbReference type="CDD" id="cd00075">
    <property type="entry name" value="HATPase"/>
    <property type="match status" value="1"/>
</dbReference>
<dbReference type="CDD" id="cd00082">
    <property type="entry name" value="HisKA"/>
    <property type="match status" value="1"/>
</dbReference>
<name>A0ABT8GUZ9_9BACL</name>
<dbReference type="Proteomes" id="UP001172743">
    <property type="component" value="Unassembled WGS sequence"/>
</dbReference>
<proteinExistence type="predicted"/>
<comment type="catalytic activity">
    <reaction evidence="1">
        <text>ATP + protein L-histidine = ADP + protein N-phospho-L-histidine.</text>
        <dbReference type="EC" id="2.7.13.3"/>
    </reaction>
</comment>
<dbReference type="InterPro" id="IPR036097">
    <property type="entry name" value="HisK_dim/P_sf"/>
</dbReference>
<keyword evidence="17" id="KW-1185">Reference proteome</keyword>
<dbReference type="InterPro" id="IPR003594">
    <property type="entry name" value="HATPase_dom"/>
</dbReference>
<evidence type="ECO:0000256" key="1">
    <source>
        <dbReference type="ARBA" id="ARBA00000085"/>
    </source>
</evidence>
<dbReference type="SMART" id="SM00388">
    <property type="entry name" value="HisKA"/>
    <property type="match status" value="1"/>
</dbReference>
<keyword evidence="6" id="KW-0597">Phosphoprotein</keyword>
<dbReference type="Pfam" id="PF18719">
    <property type="entry name" value="ArlS_N"/>
    <property type="match status" value="1"/>
</dbReference>
<evidence type="ECO:0000256" key="3">
    <source>
        <dbReference type="ARBA" id="ARBA00012438"/>
    </source>
</evidence>
<comment type="caution">
    <text evidence="16">The sequence shown here is derived from an EMBL/GenBank/DDBJ whole genome shotgun (WGS) entry which is preliminary data.</text>
</comment>